<evidence type="ECO:0000313" key="2">
    <source>
        <dbReference type="EMBL" id="GAA0146252.1"/>
    </source>
</evidence>
<accession>A0AAV3P557</accession>
<keyword evidence="3" id="KW-1185">Reference proteome</keyword>
<reference evidence="2 3" key="1">
    <citation type="submission" date="2024-01" db="EMBL/GenBank/DDBJ databases">
        <title>The complete chloroplast genome sequence of Lithospermum erythrorhizon: insights into the phylogenetic relationship among Boraginaceae species and the maternal lineages of purple gromwells.</title>
        <authorList>
            <person name="Okada T."/>
            <person name="Watanabe K."/>
        </authorList>
    </citation>
    <scope>NUCLEOTIDE SEQUENCE [LARGE SCALE GENOMIC DNA]</scope>
</reference>
<proteinExistence type="predicted"/>
<sequence length="181" mass="20542">MRLRRSYNIRATPSKAQRPDSDTLEASITCHDQKSSQLPYNPGRPMTLHTSKSNNAEDSVLEVGGNSNNQEKEPTRISLLERPEAPEDSKEPQESVASSFLVNTVEEEVLTELSSDSVSLQSLKAEFMYKVTVQRRRTLKEVIDLGMHRFIYEETLRENDEKPDPGSNNEVAKIVDMYPDK</sequence>
<evidence type="ECO:0000256" key="1">
    <source>
        <dbReference type="SAM" id="MobiDB-lite"/>
    </source>
</evidence>
<gene>
    <name evidence="2" type="ORF">LIER_36278</name>
</gene>
<feature type="compositionally biased region" description="Polar residues" evidence="1">
    <location>
        <begin position="48"/>
        <end position="57"/>
    </location>
</feature>
<organism evidence="2 3">
    <name type="scientific">Lithospermum erythrorhizon</name>
    <name type="common">Purple gromwell</name>
    <name type="synonym">Lithospermum officinale var. erythrorhizon</name>
    <dbReference type="NCBI Taxonomy" id="34254"/>
    <lineage>
        <taxon>Eukaryota</taxon>
        <taxon>Viridiplantae</taxon>
        <taxon>Streptophyta</taxon>
        <taxon>Embryophyta</taxon>
        <taxon>Tracheophyta</taxon>
        <taxon>Spermatophyta</taxon>
        <taxon>Magnoliopsida</taxon>
        <taxon>eudicotyledons</taxon>
        <taxon>Gunneridae</taxon>
        <taxon>Pentapetalae</taxon>
        <taxon>asterids</taxon>
        <taxon>lamiids</taxon>
        <taxon>Boraginales</taxon>
        <taxon>Boraginaceae</taxon>
        <taxon>Boraginoideae</taxon>
        <taxon>Lithospermeae</taxon>
        <taxon>Lithospermum</taxon>
    </lineage>
</organism>
<dbReference type="Proteomes" id="UP001454036">
    <property type="component" value="Unassembled WGS sequence"/>
</dbReference>
<evidence type="ECO:0000313" key="3">
    <source>
        <dbReference type="Proteomes" id="UP001454036"/>
    </source>
</evidence>
<feature type="region of interest" description="Disordered" evidence="1">
    <location>
        <begin position="158"/>
        <end position="181"/>
    </location>
</feature>
<comment type="caution">
    <text evidence="2">The sequence shown here is derived from an EMBL/GenBank/DDBJ whole genome shotgun (WGS) entry which is preliminary data.</text>
</comment>
<feature type="region of interest" description="Disordered" evidence="1">
    <location>
        <begin position="1"/>
        <end position="97"/>
    </location>
</feature>
<name>A0AAV3P557_LITER</name>
<dbReference type="EMBL" id="BAABME010016509">
    <property type="protein sequence ID" value="GAA0146252.1"/>
    <property type="molecule type" value="Genomic_DNA"/>
</dbReference>
<dbReference type="AlphaFoldDB" id="A0AAV3P557"/>
<feature type="compositionally biased region" description="Basic and acidic residues" evidence="1">
    <location>
        <begin position="70"/>
        <end position="93"/>
    </location>
</feature>
<protein>
    <submittedName>
        <fullName evidence="2">Uncharacterized protein</fullName>
    </submittedName>
</protein>